<dbReference type="AlphaFoldDB" id="A0A345PAU5"/>
<dbReference type="EMBL" id="CP031222">
    <property type="protein sequence ID" value="AXI04360.1"/>
    <property type="molecule type" value="Genomic_DNA"/>
</dbReference>
<reference evidence="3 4" key="1">
    <citation type="submission" date="2018-07" db="EMBL/GenBank/DDBJ databases">
        <title>Genome sequencing of Moraxellaceae gen. HYN0046.</title>
        <authorList>
            <person name="Kim M."/>
            <person name="Yi H."/>
        </authorList>
    </citation>
    <scope>NUCLEOTIDE SEQUENCE [LARGE SCALE GENOMIC DNA]</scope>
    <source>
        <strain evidence="3 4">HYN0046</strain>
    </source>
</reference>
<dbReference type="RefSeq" id="WP_114900468.1">
    <property type="nucleotide sequence ID" value="NZ_CP031222.1"/>
</dbReference>
<dbReference type="OrthoDB" id="7510727at2"/>
<proteinExistence type="predicted"/>
<sequence length="256" mass="28759">MSVDATVWAWNVPVFSSSERLVLLALADRAGEENTCWPSAERLEKDTHLDIKTVKKVITDLINRGLIADTGKRKGSTGRVRVLELVGVKNRENYRNEPKSGSVESTQKRNDSKNGMIPNLDFNEPKFGSLNEPKNGSLNEPKFGSQNLTGNLPQNLPRTSTFSQAKNLRFLEGSVGGKAEAQHHPPPIFLTAGNKYTLKEMREKVSIDIDEYFINDNLLKNKDFTETLAELHLLAIKDPQHFRNIYRLNPPEGMTT</sequence>
<protein>
    <submittedName>
        <fullName evidence="3">Helix-turn-helix domain-containing protein</fullName>
    </submittedName>
</protein>
<name>A0A345PAU5_9GAMM</name>
<accession>A0A345PAU5</accession>
<gene>
    <name evidence="2" type="ORF">HYN46_16865</name>
    <name evidence="3" type="ORF">HYN46_17110</name>
</gene>
<evidence type="ECO:0000256" key="1">
    <source>
        <dbReference type="SAM" id="MobiDB-lite"/>
    </source>
</evidence>
<evidence type="ECO:0000313" key="2">
    <source>
        <dbReference type="EMBL" id="AXI04360.1"/>
    </source>
</evidence>
<feature type="region of interest" description="Disordered" evidence="1">
    <location>
        <begin position="93"/>
        <end position="159"/>
    </location>
</feature>
<dbReference type="Proteomes" id="UP000253940">
    <property type="component" value="Chromosome"/>
</dbReference>
<dbReference type="KEGG" id="mbah:HYN46_16865"/>
<keyword evidence="4" id="KW-1185">Reference proteome</keyword>
<evidence type="ECO:0000313" key="3">
    <source>
        <dbReference type="EMBL" id="AXI04404.1"/>
    </source>
</evidence>
<dbReference type="KEGG" id="mbah:HYN46_17110"/>
<evidence type="ECO:0000313" key="4">
    <source>
        <dbReference type="Proteomes" id="UP000253940"/>
    </source>
</evidence>
<dbReference type="EMBL" id="CP031222">
    <property type="protein sequence ID" value="AXI04404.1"/>
    <property type="molecule type" value="Genomic_DNA"/>
</dbReference>
<feature type="compositionally biased region" description="Polar residues" evidence="1">
    <location>
        <begin position="132"/>
        <end position="159"/>
    </location>
</feature>
<dbReference type="InterPro" id="IPR036388">
    <property type="entry name" value="WH-like_DNA-bd_sf"/>
</dbReference>
<dbReference type="Gene3D" id="1.10.10.10">
    <property type="entry name" value="Winged helix-like DNA-binding domain superfamily/Winged helix DNA-binding domain"/>
    <property type="match status" value="1"/>
</dbReference>
<dbReference type="Pfam" id="PF13730">
    <property type="entry name" value="HTH_36"/>
    <property type="match status" value="1"/>
</dbReference>
<organism evidence="3 4">
    <name type="scientific">Aquirhabdus parva</name>
    <dbReference type="NCBI Taxonomy" id="2283318"/>
    <lineage>
        <taxon>Bacteria</taxon>
        <taxon>Pseudomonadati</taxon>
        <taxon>Pseudomonadota</taxon>
        <taxon>Gammaproteobacteria</taxon>
        <taxon>Moraxellales</taxon>
        <taxon>Moraxellaceae</taxon>
        <taxon>Aquirhabdus</taxon>
    </lineage>
</organism>